<dbReference type="Proteomes" id="UP000036367">
    <property type="component" value="Unassembled WGS sequence"/>
</dbReference>
<organism evidence="1 2">
    <name type="scientific">Rhodopirellula islandica</name>
    <dbReference type="NCBI Taxonomy" id="595434"/>
    <lineage>
        <taxon>Bacteria</taxon>
        <taxon>Pseudomonadati</taxon>
        <taxon>Planctomycetota</taxon>
        <taxon>Planctomycetia</taxon>
        <taxon>Pirellulales</taxon>
        <taxon>Pirellulaceae</taxon>
        <taxon>Rhodopirellula</taxon>
    </lineage>
</organism>
<accession>A0A0J1BKC0</accession>
<dbReference type="EMBL" id="LECT01000010">
    <property type="protein sequence ID" value="KLU06863.1"/>
    <property type="molecule type" value="Genomic_DNA"/>
</dbReference>
<comment type="caution">
    <text evidence="1">The sequence shown here is derived from an EMBL/GenBank/DDBJ whole genome shotgun (WGS) entry which is preliminary data.</text>
</comment>
<reference evidence="1" key="1">
    <citation type="submission" date="2015-05" db="EMBL/GenBank/DDBJ databases">
        <title>Permanent draft genome of Rhodopirellula islandicus K833.</title>
        <authorList>
            <person name="Kizina J."/>
            <person name="Richter M."/>
            <person name="Glockner F.O."/>
            <person name="Harder J."/>
        </authorList>
    </citation>
    <scope>NUCLEOTIDE SEQUENCE [LARGE SCALE GENOMIC DNA]</scope>
    <source>
        <strain evidence="1">K833</strain>
    </source>
</reference>
<name>A0A0J1BKC0_RHOIS</name>
<keyword evidence="2" id="KW-1185">Reference proteome</keyword>
<dbReference type="AlphaFoldDB" id="A0A0J1BKC0"/>
<protein>
    <submittedName>
        <fullName evidence="1">Uncharacterized protein</fullName>
    </submittedName>
</protein>
<gene>
    <name evidence="1" type="ORF">RISK_001177</name>
</gene>
<sequence>MCPTQNGAIRGWCVPDREAGKKKGTLTLVRMPRSWIDESGSSVGSLSGRILL</sequence>
<evidence type="ECO:0000313" key="1">
    <source>
        <dbReference type="EMBL" id="KLU06863.1"/>
    </source>
</evidence>
<proteinExistence type="predicted"/>
<evidence type="ECO:0000313" key="2">
    <source>
        <dbReference type="Proteomes" id="UP000036367"/>
    </source>
</evidence>